<name>A0ABX0J1Y3_9FLAO</name>
<reference evidence="2 3" key="2">
    <citation type="submission" date="2019-05" db="EMBL/GenBank/DDBJ databases">
        <authorList>
            <person name="Lianzixin W."/>
        </authorList>
    </citation>
    <scope>NUCLEOTIDE SEQUENCE [LARGE SCALE GENOMIC DNA]</scope>
    <source>
        <strain evidence="2 3">EC11</strain>
    </source>
</reference>
<keyword evidence="3" id="KW-1185">Reference proteome</keyword>
<evidence type="ECO:0000256" key="1">
    <source>
        <dbReference type="SAM" id="SignalP"/>
    </source>
</evidence>
<dbReference type="RefSeq" id="WP_140964489.1">
    <property type="nucleotide sequence ID" value="NZ_VEVQ02000020.1"/>
</dbReference>
<feature type="signal peptide" evidence="1">
    <location>
        <begin position="1"/>
        <end position="19"/>
    </location>
</feature>
<reference evidence="3" key="1">
    <citation type="submission" date="2019-05" db="EMBL/GenBank/DDBJ databases">
        <title>Flavobacterium profundi sp. nov., isolated from a deep-sea seamount.</title>
        <authorList>
            <person name="Zhang D.-C."/>
        </authorList>
    </citation>
    <scope>NUCLEOTIDE SEQUENCE [LARGE SCALE GENOMIC DNA]</scope>
    <source>
        <strain evidence="3">EC11</strain>
    </source>
</reference>
<protein>
    <recommendedName>
        <fullName evidence="4">Outer membrane lipoprotein-sorting protein</fullName>
    </recommendedName>
</protein>
<comment type="caution">
    <text evidence="2">The sequence shown here is derived from an EMBL/GenBank/DDBJ whole genome shotgun (WGS) entry which is preliminary data.</text>
</comment>
<gene>
    <name evidence="2" type="ORF">FIA58_020080</name>
</gene>
<keyword evidence="1" id="KW-0732">Signal</keyword>
<proteinExistence type="predicted"/>
<feature type="chain" id="PRO_5045302674" description="Outer membrane lipoprotein-sorting protein" evidence="1">
    <location>
        <begin position="20"/>
        <end position="236"/>
    </location>
</feature>
<dbReference type="EMBL" id="VEVQ02000020">
    <property type="protein sequence ID" value="NHN27984.1"/>
    <property type="molecule type" value="Genomic_DNA"/>
</dbReference>
<dbReference type="Proteomes" id="UP000817854">
    <property type="component" value="Unassembled WGS sequence"/>
</dbReference>
<accession>A0ABX0J1Y3</accession>
<reference evidence="2 3" key="3">
    <citation type="submission" date="2020-02" db="EMBL/GenBank/DDBJ databases">
        <title>Flavobacterium profundi sp. nov., isolated from a deep-sea seamount.</title>
        <authorList>
            <person name="Zhang D.-C."/>
        </authorList>
    </citation>
    <scope>NUCLEOTIDE SEQUENCE [LARGE SCALE GENOMIC DNA]</scope>
    <source>
        <strain evidence="2 3">EC11</strain>
    </source>
</reference>
<sequence length="236" mass="28140">MKKILTLFLITFTSVFINAQNAEEVLNKLNVVYSENSPLQFETKYNLYKNKSSKQIYETYNGVFKKNEKNEIYQKIDKTEFIWNKKMCLSIFHPDELMMLSFSQPISTEQFDLKKLLEICSIKSFINKGKFWELIIENKPFSGLEYSKIVIQINKNYFIQKQLFYYNTSINFSKDFNKQDLDLPVLEIVYSNFNRNKIENSFFDFSKYIVESKNGIQPSKAYSNYVLEDQREITLK</sequence>
<evidence type="ECO:0000313" key="2">
    <source>
        <dbReference type="EMBL" id="NHN27984.1"/>
    </source>
</evidence>
<evidence type="ECO:0000313" key="3">
    <source>
        <dbReference type="Proteomes" id="UP000817854"/>
    </source>
</evidence>
<evidence type="ECO:0008006" key="4">
    <source>
        <dbReference type="Google" id="ProtNLM"/>
    </source>
</evidence>
<organism evidence="2 3">
    <name type="scientific">Flavobacterium jejuense</name>
    <dbReference type="NCBI Taxonomy" id="1544455"/>
    <lineage>
        <taxon>Bacteria</taxon>
        <taxon>Pseudomonadati</taxon>
        <taxon>Bacteroidota</taxon>
        <taxon>Flavobacteriia</taxon>
        <taxon>Flavobacteriales</taxon>
        <taxon>Flavobacteriaceae</taxon>
        <taxon>Flavobacterium</taxon>
    </lineage>
</organism>